<feature type="transmembrane region" description="Helical" evidence="8">
    <location>
        <begin position="368"/>
        <end position="387"/>
    </location>
</feature>
<dbReference type="STRING" id="34061.B0189_01380"/>
<accession>A0A1N7DEZ2</accession>
<sequence length="641" mass="69672">MSVSKNWLKSFLLIGVLGGAVVYPSPSLATDLSSLFGKIKNEPKFLPVTEAFNVQAVQLDDELVLTFRVRSGYYLYKQRLSLDLPPQITAGEWTFDKEPIIIDDPNFGTVPVFDGDVVARIKLTSTAAVDNQSIGIRWQGCAKAGLCYPPELIALPVSLPASDAPTRAKQPALPSKTQSQSTITSPNQPTPPVVSIPPAADNLGDNQSANNQLDDQTAVQDSQTAKYPLNHRLPDNSSSDDKSPLLMIALLFLAGLLLAFTPCIYPMLPIVANIVARQHAKANAKYGFILSLSYAFGVASAYGILGVLIAWFGQALGIGSWLQRTEVLIVAVMLFVIFALMMFGWLQFRLPASIANKLTNNARWADRWLGTVGGSYLSGLLSALVVSPCVSAPMAGALTMVAANGNLLFGFVALFALGFGLSIPLIIVGSLQGKWLPKAGAWMQHIRTLGGFLLLGVALFLTERLLVSPSMLLLWAIWFVALAIWLAIALGSWLRLLAVVPMAWAGLLIYGATLGAIDAWRPWQKPVQTAVANQDIRVYDLAELDKILASHDKVLVDVTADWCVQCRVMERTLFTNRPDELASYQVVKLDITKTNEQSQAILARYQLFGPPALIIYKQGTLQEILLGTTQSEVFKATLAKY</sequence>
<dbReference type="GO" id="GO:0017004">
    <property type="term" value="P:cytochrome complex assembly"/>
    <property type="evidence" value="ECO:0007669"/>
    <property type="project" value="UniProtKB-KW"/>
</dbReference>
<proteinExistence type="predicted"/>
<protein>
    <submittedName>
        <fullName evidence="10">Thiol:disulfide interchange protein DsbD</fullName>
    </submittedName>
</protein>
<dbReference type="InterPro" id="IPR013766">
    <property type="entry name" value="Thioredoxin_domain"/>
</dbReference>
<dbReference type="Pfam" id="PF11412">
    <property type="entry name" value="DsbD_N"/>
    <property type="match status" value="1"/>
</dbReference>
<dbReference type="EMBL" id="FTNU01000001">
    <property type="protein sequence ID" value="SIR74381.1"/>
    <property type="molecule type" value="Genomic_DNA"/>
</dbReference>
<dbReference type="GO" id="GO:0005886">
    <property type="term" value="C:plasma membrane"/>
    <property type="evidence" value="ECO:0007669"/>
    <property type="project" value="UniProtKB-SubCell"/>
</dbReference>
<evidence type="ECO:0000256" key="2">
    <source>
        <dbReference type="ARBA" id="ARBA00022475"/>
    </source>
</evidence>
<keyword evidence="5 8" id="KW-1133">Transmembrane helix</keyword>
<dbReference type="InterPro" id="IPR036929">
    <property type="entry name" value="DsbDN_sf"/>
</dbReference>
<dbReference type="Pfam" id="PF00085">
    <property type="entry name" value="Thioredoxin"/>
    <property type="match status" value="1"/>
</dbReference>
<keyword evidence="2" id="KW-1003">Cell membrane</keyword>
<organism evidence="10 11">
    <name type="scientific">Moraxella cuniculi DSM 21768</name>
    <dbReference type="NCBI Taxonomy" id="1122245"/>
    <lineage>
        <taxon>Bacteria</taxon>
        <taxon>Pseudomonadati</taxon>
        <taxon>Pseudomonadota</taxon>
        <taxon>Gammaproteobacteria</taxon>
        <taxon>Moraxellales</taxon>
        <taxon>Moraxellaceae</taxon>
        <taxon>Moraxella</taxon>
    </lineage>
</organism>
<evidence type="ECO:0000256" key="1">
    <source>
        <dbReference type="ARBA" id="ARBA00004651"/>
    </source>
</evidence>
<gene>
    <name evidence="10" type="ORF">SAMN02745664_101219</name>
</gene>
<dbReference type="GO" id="GO:0045454">
    <property type="term" value="P:cell redox homeostasis"/>
    <property type="evidence" value="ECO:0007669"/>
    <property type="project" value="TreeGrafter"/>
</dbReference>
<evidence type="ECO:0000256" key="7">
    <source>
        <dbReference type="SAM" id="MobiDB-lite"/>
    </source>
</evidence>
<dbReference type="Proteomes" id="UP000187495">
    <property type="component" value="Unassembled WGS sequence"/>
</dbReference>
<dbReference type="GO" id="GO:0015035">
    <property type="term" value="F:protein-disulfide reductase activity"/>
    <property type="evidence" value="ECO:0007669"/>
    <property type="project" value="TreeGrafter"/>
</dbReference>
<evidence type="ECO:0000256" key="3">
    <source>
        <dbReference type="ARBA" id="ARBA00022692"/>
    </source>
</evidence>
<dbReference type="InterPro" id="IPR028250">
    <property type="entry name" value="DsbDN"/>
</dbReference>
<feature type="transmembrane region" description="Helical" evidence="8">
    <location>
        <begin position="407"/>
        <end position="428"/>
    </location>
</feature>
<feature type="transmembrane region" description="Helical" evidence="8">
    <location>
        <begin position="472"/>
        <end position="490"/>
    </location>
</feature>
<name>A0A1N7DEZ2_9GAMM</name>
<evidence type="ECO:0000256" key="4">
    <source>
        <dbReference type="ARBA" id="ARBA00022748"/>
    </source>
</evidence>
<keyword evidence="4" id="KW-0201">Cytochrome c-type biogenesis</keyword>
<dbReference type="RefSeq" id="WP_076554495.1">
    <property type="nucleotide sequence ID" value="NZ_FTNU01000001.1"/>
</dbReference>
<feature type="transmembrane region" description="Helical" evidence="8">
    <location>
        <begin position="497"/>
        <end position="517"/>
    </location>
</feature>
<feature type="domain" description="Thioredoxin" evidence="9">
    <location>
        <begin position="519"/>
        <end position="641"/>
    </location>
</feature>
<evidence type="ECO:0000256" key="6">
    <source>
        <dbReference type="ARBA" id="ARBA00023136"/>
    </source>
</evidence>
<dbReference type="NCBIfam" id="NF001419">
    <property type="entry name" value="PRK00293.1"/>
    <property type="match status" value="1"/>
</dbReference>
<dbReference type="InterPro" id="IPR003834">
    <property type="entry name" value="Cyt_c_assmbl_TM_dom"/>
</dbReference>
<evidence type="ECO:0000313" key="11">
    <source>
        <dbReference type="Proteomes" id="UP000187495"/>
    </source>
</evidence>
<dbReference type="PANTHER" id="PTHR32234">
    <property type="entry name" value="THIOL:DISULFIDE INTERCHANGE PROTEIN DSBD"/>
    <property type="match status" value="1"/>
</dbReference>
<keyword evidence="6 8" id="KW-0472">Membrane</keyword>
<dbReference type="Gene3D" id="2.60.40.1250">
    <property type="entry name" value="Thiol:disulfide interchange protein DsbD, N-terminal domain"/>
    <property type="match status" value="1"/>
</dbReference>
<evidence type="ECO:0000256" key="5">
    <source>
        <dbReference type="ARBA" id="ARBA00022989"/>
    </source>
</evidence>
<feature type="compositionally biased region" description="Polar residues" evidence="7">
    <location>
        <begin position="175"/>
        <end position="187"/>
    </location>
</feature>
<keyword evidence="11" id="KW-1185">Reference proteome</keyword>
<dbReference type="InterPro" id="IPR036249">
    <property type="entry name" value="Thioredoxin-like_sf"/>
</dbReference>
<dbReference type="Gene3D" id="3.40.30.10">
    <property type="entry name" value="Glutaredoxin"/>
    <property type="match status" value="1"/>
</dbReference>
<feature type="region of interest" description="Disordered" evidence="7">
    <location>
        <begin position="164"/>
        <end position="221"/>
    </location>
</feature>
<feature type="transmembrane region" description="Helical" evidence="8">
    <location>
        <begin position="327"/>
        <end position="348"/>
    </location>
</feature>
<comment type="subcellular location">
    <subcellularLocation>
        <location evidence="1">Cell membrane</location>
        <topology evidence="1">Multi-pass membrane protein</topology>
    </subcellularLocation>
</comment>
<evidence type="ECO:0000259" key="9">
    <source>
        <dbReference type="PROSITE" id="PS51352"/>
    </source>
</evidence>
<evidence type="ECO:0000313" key="10">
    <source>
        <dbReference type="EMBL" id="SIR74381.1"/>
    </source>
</evidence>
<dbReference type="SUPFAM" id="SSF74863">
    <property type="entry name" value="Thiol:disulfide interchange protein DsbD, N-terminal domain (DsbD-alpha)"/>
    <property type="match status" value="1"/>
</dbReference>
<feature type="transmembrane region" description="Helical" evidence="8">
    <location>
        <begin position="245"/>
        <end position="265"/>
    </location>
</feature>
<dbReference type="AlphaFoldDB" id="A0A1N7DEZ2"/>
<dbReference type="PANTHER" id="PTHR32234:SF0">
    <property type="entry name" value="THIOL:DISULFIDE INTERCHANGE PROTEIN DSBD"/>
    <property type="match status" value="1"/>
</dbReference>
<feature type="compositionally biased region" description="Polar residues" evidence="7">
    <location>
        <begin position="204"/>
        <end position="221"/>
    </location>
</feature>
<dbReference type="SUPFAM" id="SSF52833">
    <property type="entry name" value="Thioredoxin-like"/>
    <property type="match status" value="1"/>
</dbReference>
<feature type="transmembrane region" description="Helical" evidence="8">
    <location>
        <begin position="286"/>
        <end position="312"/>
    </location>
</feature>
<feature type="transmembrane region" description="Helical" evidence="8">
    <location>
        <begin position="449"/>
        <end position="466"/>
    </location>
</feature>
<keyword evidence="3 8" id="KW-0812">Transmembrane</keyword>
<dbReference type="Pfam" id="PF02683">
    <property type="entry name" value="DsbD_TM"/>
    <property type="match status" value="1"/>
</dbReference>
<reference evidence="11" key="1">
    <citation type="submission" date="2017-01" db="EMBL/GenBank/DDBJ databases">
        <authorList>
            <person name="Varghese N."/>
            <person name="Submissions S."/>
        </authorList>
    </citation>
    <scope>NUCLEOTIDE SEQUENCE [LARGE SCALE GENOMIC DNA]</scope>
    <source>
        <strain evidence="11">DSM 21768</strain>
    </source>
</reference>
<dbReference type="PROSITE" id="PS51352">
    <property type="entry name" value="THIOREDOXIN_2"/>
    <property type="match status" value="1"/>
</dbReference>
<evidence type="ECO:0000256" key="8">
    <source>
        <dbReference type="SAM" id="Phobius"/>
    </source>
</evidence>